<protein>
    <submittedName>
        <fullName evidence="2">Class I SAM-dependent methyltransferase</fullName>
    </submittedName>
</protein>
<dbReference type="GO" id="GO:0008168">
    <property type="term" value="F:methyltransferase activity"/>
    <property type="evidence" value="ECO:0007669"/>
    <property type="project" value="UniProtKB-KW"/>
</dbReference>
<sequence>MDENRALPERDGWGWDDPAAERYTDTIERKIPGYRNLYELTAGFLQLGLRGTERPAILIVGAGGGQELSVFVPKLPNAVFTGVDPSERMLNVARRRMYREDTDGKIQLVRGHVGELPEDERYDAAACLLVLHFVRGREAKLGLLREIARRTKPGAPLCLASLNGAPGTEPFRAVMEAWKEHMLGNGIPLEEWERFASSIGSTSEPVASEELLGLAEQAGWETGARYFSAYLIEAFLFKRSPRVTGEER</sequence>
<dbReference type="Proteomes" id="UP000310636">
    <property type="component" value="Unassembled WGS sequence"/>
</dbReference>
<reference evidence="2 3" key="1">
    <citation type="submission" date="2019-04" db="EMBL/GenBank/DDBJ databases">
        <title>Cohnella sp. nov. isolated from preserved vegetables.</title>
        <authorList>
            <person name="Lin S.-Y."/>
            <person name="Hung M.-H."/>
            <person name="Young C.-C."/>
        </authorList>
    </citation>
    <scope>NUCLEOTIDE SEQUENCE [LARGE SCALE GENOMIC DNA]</scope>
    <source>
        <strain evidence="2 3">CC-MHH1044</strain>
    </source>
</reference>
<dbReference type="InterPro" id="IPR041698">
    <property type="entry name" value="Methyltransf_25"/>
</dbReference>
<name>A0A4S4BMJ0_9BACL</name>
<keyword evidence="2" id="KW-0489">Methyltransferase</keyword>
<gene>
    <name evidence="2" type="ORF">E6C55_19895</name>
</gene>
<accession>A0A4S4BMJ0</accession>
<dbReference type="SUPFAM" id="SSF53335">
    <property type="entry name" value="S-adenosyl-L-methionine-dependent methyltransferases"/>
    <property type="match status" value="1"/>
</dbReference>
<keyword evidence="3" id="KW-1185">Reference proteome</keyword>
<evidence type="ECO:0000313" key="3">
    <source>
        <dbReference type="Proteomes" id="UP000310636"/>
    </source>
</evidence>
<evidence type="ECO:0000313" key="2">
    <source>
        <dbReference type="EMBL" id="THF76044.1"/>
    </source>
</evidence>
<dbReference type="GO" id="GO:0032259">
    <property type="term" value="P:methylation"/>
    <property type="evidence" value="ECO:0007669"/>
    <property type="project" value="UniProtKB-KW"/>
</dbReference>
<keyword evidence="2" id="KW-0808">Transferase</keyword>
<dbReference type="RefSeq" id="WP_136371571.1">
    <property type="nucleotide sequence ID" value="NZ_SSOB01000027.1"/>
</dbReference>
<dbReference type="InterPro" id="IPR029063">
    <property type="entry name" value="SAM-dependent_MTases_sf"/>
</dbReference>
<dbReference type="OrthoDB" id="213472at2"/>
<comment type="caution">
    <text evidence="2">The sequence shown here is derived from an EMBL/GenBank/DDBJ whole genome shotgun (WGS) entry which is preliminary data.</text>
</comment>
<proteinExistence type="predicted"/>
<dbReference type="AlphaFoldDB" id="A0A4S4BMJ0"/>
<evidence type="ECO:0000259" key="1">
    <source>
        <dbReference type="Pfam" id="PF13649"/>
    </source>
</evidence>
<organism evidence="2 3">
    <name type="scientific">Cohnella fermenti</name>
    <dbReference type="NCBI Taxonomy" id="2565925"/>
    <lineage>
        <taxon>Bacteria</taxon>
        <taxon>Bacillati</taxon>
        <taxon>Bacillota</taxon>
        <taxon>Bacilli</taxon>
        <taxon>Bacillales</taxon>
        <taxon>Paenibacillaceae</taxon>
        <taxon>Cohnella</taxon>
    </lineage>
</organism>
<dbReference type="EMBL" id="SSOB01000027">
    <property type="protein sequence ID" value="THF76044.1"/>
    <property type="molecule type" value="Genomic_DNA"/>
</dbReference>
<dbReference type="CDD" id="cd02440">
    <property type="entry name" value="AdoMet_MTases"/>
    <property type="match status" value="1"/>
</dbReference>
<dbReference type="Pfam" id="PF13649">
    <property type="entry name" value="Methyltransf_25"/>
    <property type="match status" value="1"/>
</dbReference>
<feature type="domain" description="Methyltransferase" evidence="1">
    <location>
        <begin position="57"/>
        <end position="154"/>
    </location>
</feature>
<dbReference type="Gene3D" id="3.40.50.150">
    <property type="entry name" value="Vaccinia Virus protein VP39"/>
    <property type="match status" value="1"/>
</dbReference>